<proteinExistence type="predicted"/>
<dbReference type="Proteomes" id="UP000597444">
    <property type="component" value="Unassembled WGS sequence"/>
</dbReference>
<sequence length="518" mass="58777">MFRTNILLKIIDLLCALAQRNYDFYCWLLARFPTWSERAALRMAWRAFMRARAQVPAYSAFLNRHNGFQHHQGTLAEQFVHIPETDKNGYVRAFTIAERCIDGRIPTHHIIVDESSGSTGTPYNWVRSRAEVFYTRRACSYFHRYYFGNQPLFVINAFSMGAWATGVTVGAALEANGIVKSTGPDLDKILHTLRFFGPGYHYLITGYPPFLKRLLDYGEEQGLDWSTYHLLGLVGGEGMSEGLRRYLLRHFEKVLSGYGASDLEVGVAAESDLSILLRQLMEERSDVREALIGSDHRVPMLFQYNPLDHYIEVNAKRELIITITRPILAPRIRYNINDQGGIISYSELCRRLRQVGIDVQTLLPKGVRWARLPFVYVFGRRDSTISYMGANIYPEDVEAGLFASVHANRLGAFCMELVEDEHTHEVCPCIHVEVMDGDLTDTLIQELRSILLSKLSELNADFRQAVYEDGHTSALQVVLHHAGQGPFTQNIGRIKRRYITEAASRATSAQALSPTMSA</sequence>
<dbReference type="InterPro" id="IPR042099">
    <property type="entry name" value="ANL_N_sf"/>
</dbReference>
<dbReference type="SUPFAM" id="SSF56801">
    <property type="entry name" value="Acetyl-CoA synthetase-like"/>
    <property type="match status" value="1"/>
</dbReference>
<protein>
    <submittedName>
        <fullName evidence="1">Phenylacetate--CoA ligase</fullName>
    </submittedName>
</protein>
<evidence type="ECO:0000313" key="1">
    <source>
        <dbReference type="EMBL" id="GHO97921.1"/>
    </source>
</evidence>
<dbReference type="PANTHER" id="PTHR43845">
    <property type="entry name" value="BLR5969 PROTEIN"/>
    <property type="match status" value="1"/>
</dbReference>
<dbReference type="AlphaFoldDB" id="A0A8J3IXK9"/>
<keyword evidence="2" id="KW-1185">Reference proteome</keyword>
<organism evidence="1 2">
    <name type="scientific">Reticulibacter mediterranei</name>
    <dbReference type="NCBI Taxonomy" id="2778369"/>
    <lineage>
        <taxon>Bacteria</taxon>
        <taxon>Bacillati</taxon>
        <taxon>Chloroflexota</taxon>
        <taxon>Ktedonobacteria</taxon>
        <taxon>Ktedonobacterales</taxon>
        <taxon>Reticulibacteraceae</taxon>
        <taxon>Reticulibacter</taxon>
    </lineage>
</organism>
<gene>
    <name evidence="1" type="ORF">KSF_079690</name>
</gene>
<name>A0A8J3IXK9_9CHLR</name>
<keyword evidence="1" id="KW-0436">Ligase</keyword>
<dbReference type="PANTHER" id="PTHR43845:SF1">
    <property type="entry name" value="BLR5969 PROTEIN"/>
    <property type="match status" value="1"/>
</dbReference>
<evidence type="ECO:0000313" key="2">
    <source>
        <dbReference type="Proteomes" id="UP000597444"/>
    </source>
</evidence>
<comment type="caution">
    <text evidence="1">The sequence shown here is derived from an EMBL/GenBank/DDBJ whole genome shotgun (WGS) entry which is preliminary data.</text>
</comment>
<accession>A0A8J3IXK9</accession>
<reference evidence="1" key="1">
    <citation type="submission" date="2020-10" db="EMBL/GenBank/DDBJ databases">
        <title>Taxonomic study of unclassified bacteria belonging to the class Ktedonobacteria.</title>
        <authorList>
            <person name="Yabe S."/>
            <person name="Wang C.M."/>
            <person name="Zheng Y."/>
            <person name="Sakai Y."/>
            <person name="Cavaletti L."/>
            <person name="Monciardini P."/>
            <person name="Donadio S."/>
        </authorList>
    </citation>
    <scope>NUCLEOTIDE SEQUENCE</scope>
    <source>
        <strain evidence="1">ID150040</strain>
    </source>
</reference>
<dbReference type="RefSeq" id="WP_220208697.1">
    <property type="nucleotide sequence ID" value="NZ_BNJK01000002.1"/>
</dbReference>
<dbReference type="GO" id="GO:0016874">
    <property type="term" value="F:ligase activity"/>
    <property type="evidence" value="ECO:0007669"/>
    <property type="project" value="UniProtKB-KW"/>
</dbReference>
<dbReference type="Gene3D" id="3.40.50.12780">
    <property type="entry name" value="N-terminal domain of ligase-like"/>
    <property type="match status" value="1"/>
</dbReference>
<dbReference type="EMBL" id="BNJK01000002">
    <property type="protein sequence ID" value="GHO97921.1"/>
    <property type="molecule type" value="Genomic_DNA"/>
</dbReference>